<feature type="region of interest" description="Disordered" evidence="1">
    <location>
        <begin position="1"/>
        <end position="20"/>
    </location>
</feature>
<evidence type="ECO:0000313" key="2">
    <source>
        <dbReference type="EMBL" id="GHG13776.1"/>
    </source>
</evidence>
<feature type="compositionally biased region" description="Pro residues" evidence="1">
    <location>
        <begin position="1"/>
        <end position="13"/>
    </location>
</feature>
<comment type="caution">
    <text evidence="2">The sequence shown here is derived from an EMBL/GenBank/DDBJ whole genome shotgun (WGS) entry which is preliminary data.</text>
</comment>
<reference evidence="2" key="2">
    <citation type="submission" date="2020-09" db="EMBL/GenBank/DDBJ databases">
        <authorList>
            <person name="Sun Q."/>
            <person name="Ohkuma M."/>
        </authorList>
    </citation>
    <scope>NUCLEOTIDE SEQUENCE</scope>
    <source>
        <strain evidence="2">JCM 4122</strain>
    </source>
</reference>
<proteinExistence type="predicted"/>
<accession>A0A919EQZ8</accession>
<dbReference type="EMBL" id="BNBE01000002">
    <property type="protein sequence ID" value="GHG13776.1"/>
    <property type="molecule type" value="Genomic_DNA"/>
</dbReference>
<dbReference type="AlphaFoldDB" id="A0A919EQZ8"/>
<evidence type="ECO:0000256" key="1">
    <source>
        <dbReference type="SAM" id="MobiDB-lite"/>
    </source>
</evidence>
<protein>
    <submittedName>
        <fullName evidence="2">Uncharacterized protein</fullName>
    </submittedName>
</protein>
<evidence type="ECO:0000313" key="3">
    <source>
        <dbReference type="Proteomes" id="UP000632849"/>
    </source>
</evidence>
<name>A0A919EQZ8_STRFL</name>
<keyword evidence="3" id="KW-1185">Reference proteome</keyword>
<reference evidence="2" key="1">
    <citation type="journal article" date="2014" name="Int. J. Syst. Evol. Microbiol.">
        <title>Complete genome sequence of Corynebacterium casei LMG S-19264T (=DSM 44701T), isolated from a smear-ripened cheese.</title>
        <authorList>
            <consortium name="US DOE Joint Genome Institute (JGI-PGF)"/>
            <person name="Walter F."/>
            <person name="Albersmeier A."/>
            <person name="Kalinowski J."/>
            <person name="Ruckert C."/>
        </authorList>
    </citation>
    <scope>NUCLEOTIDE SEQUENCE</scope>
    <source>
        <strain evidence="2">JCM 4122</strain>
    </source>
</reference>
<organism evidence="2 3">
    <name type="scientific">Streptomyces filamentosus</name>
    <name type="common">Streptomyces roseosporus</name>
    <dbReference type="NCBI Taxonomy" id="67294"/>
    <lineage>
        <taxon>Bacteria</taxon>
        <taxon>Bacillati</taxon>
        <taxon>Actinomycetota</taxon>
        <taxon>Actinomycetes</taxon>
        <taxon>Kitasatosporales</taxon>
        <taxon>Streptomycetaceae</taxon>
        <taxon>Streptomyces</taxon>
    </lineage>
</organism>
<gene>
    <name evidence="2" type="ORF">GCM10017667_54750</name>
</gene>
<dbReference type="Proteomes" id="UP000632849">
    <property type="component" value="Unassembled WGS sequence"/>
</dbReference>
<sequence length="134" mass="13930">MTPPSFLPAPTAPGTPVQSASQGLGLPFPLVVLDPMPLWSDAAEEQMPPERTGDGILAVRWCGAGLGLDEQAQAALYAAAARAPHPPVSADDLAQFHATLGDDLRMAALPASAIHGPWAQPAVHRSAGSRWRTP</sequence>